<name>A0A6A6FUW2_9PEZI</name>
<keyword evidence="3" id="KW-1185">Reference proteome</keyword>
<dbReference type="AlphaFoldDB" id="A0A6A6FUW2"/>
<evidence type="ECO:0000313" key="2">
    <source>
        <dbReference type="EMBL" id="KAF2217292.1"/>
    </source>
</evidence>
<sequence>MATAQRATTLLDLNDDCLFEICRALRAREPHRSGIVVDKQQAAPLPSRHSNASLERANACDTSLRRSSFKASGSATSGIGKQLAKHCARSLQIIRPRSTPVPSFIRPTTGEPKHITDQRPSCARARRLRSKRYSRKADPDVALVFGSILRNMTKLEDLVLDLGIMSGHVFEEYVPKTVPSQLPIKSLPLGDGMGDWMCHLCPRLQASIHEPFSFRMAHQSAGQSKHLLTRELLCPLPSLKRLDLDLYWNVWRLSLLHECAPQVEVLALNPGNVAIHVLSPILPRFPSLNQVMLAQSVNLCIYNRDDISNDIPLTDETLAYTRKQVAQRLFAACKALELVHFVGGSQLTASGKETANEIH</sequence>
<dbReference type="EMBL" id="ML992663">
    <property type="protein sequence ID" value="KAF2217292.1"/>
    <property type="molecule type" value="Genomic_DNA"/>
</dbReference>
<reference evidence="2" key="1">
    <citation type="journal article" date="2020" name="Stud. Mycol.">
        <title>101 Dothideomycetes genomes: a test case for predicting lifestyles and emergence of pathogens.</title>
        <authorList>
            <person name="Haridas S."/>
            <person name="Albert R."/>
            <person name="Binder M."/>
            <person name="Bloem J."/>
            <person name="Labutti K."/>
            <person name="Salamov A."/>
            <person name="Andreopoulos B."/>
            <person name="Baker S."/>
            <person name="Barry K."/>
            <person name="Bills G."/>
            <person name="Bluhm B."/>
            <person name="Cannon C."/>
            <person name="Castanera R."/>
            <person name="Culley D."/>
            <person name="Daum C."/>
            <person name="Ezra D."/>
            <person name="Gonzalez J."/>
            <person name="Henrissat B."/>
            <person name="Kuo A."/>
            <person name="Liang C."/>
            <person name="Lipzen A."/>
            <person name="Lutzoni F."/>
            <person name="Magnuson J."/>
            <person name="Mondo S."/>
            <person name="Nolan M."/>
            <person name="Ohm R."/>
            <person name="Pangilinan J."/>
            <person name="Park H.-J."/>
            <person name="Ramirez L."/>
            <person name="Alfaro M."/>
            <person name="Sun H."/>
            <person name="Tritt A."/>
            <person name="Yoshinaga Y."/>
            <person name="Zwiers L.-H."/>
            <person name="Turgeon B."/>
            <person name="Goodwin S."/>
            <person name="Spatafora J."/>
            <person name="Crous P."/>
            <person name="Grigoriev I."/>
        </authorList>
    </citation>
    <scope>NUCLEOTIDE SEQUENCE</scope>
    <source>
        <strain evidence="2">SCOH1-5</strain>
    </source>
</reference>
<dbReference type="OrthoDB" id="3641784at2759"/>
<protein>
    <submittedName>
        <fullName evidence="2">Uncharacterized protein</fullName>
    </submittedName>
</protein>
<dbReference type="Proteomes" id="UP000799539">
    <property type="component" value="Unassembled WGS sequence"/>
</dbReference>
<evidence type="ECO:0000256" key="1">
    <source>
        <dbReference type="SAM" id="MobiDB-lite"/>
    </source>
</evidence>
<feature type="region of interest" description="Disordered" evidence="1">
    <location>
        <begin position="99"/>
        <end position="130"/>
    </location>
</feature>
<organism evidence="2 3">
    <name type="scientific">Cercospora zeae-maydis SCOH1-5</name>
    <dbReference type="NCBI Taxonomy" id="717836"/>
    <lineage>
        <taxon>Eukaryota</taxon>
        <taxon>Fungi</taxon>
        <taxon>Dikarya</taxon>
        <taxon>Ascomycota</taxon>
        <taxon>Pezizomycotina</taxon>
        <taxon>Dothideomycetes</taxon>
        <taxon>Dothideomycetidae</taxon>
        <taxon>Mycosphaerellales</taxon>
        <taxon>Mycosphaerellaceae</taxon>
        <taxon>Cercospora</taxon>
    </lineage>
</organism>
<accession>A0A6A6FUW2</accession>
<evidence type="ECO:0000313" key="3">
    <source>
        <dbReference type="Proteomes" id="UP000799539"/>
    </source>
</evidence>
<gene>
    <name evidence="2" type="ORF">CERZMDRAFT_93343</name>
</gene>
<proteinExistence type="predicted"/>